<dbReference type="GO" id="GO:0046578">
    <property type="term" value="P:regulation of Ras protein signal transduction"/>
    <property type="evidence" value="ECO:0007669"/>
    <property type="project" value="TreeGrafter"/>
</dbReference>
<dbReference type="CDD" id="cd00866">
    <property type="entry name" value="PEBP_euk"/>
    <property type="match status" value="1"/>
</dbReference>
<protein>
    <submittedName>
        <fullName evidence="2">PEBP-like protein</fullName>
    </submittedName>
</protein>
<organism evidence="2 3">
    <name type="scientific">Aureobasidium pullulans</name>
    <name type="common">Black yeast</name>
    <name type="synonym">Pullularia pullulans</name>
    <dbReference type="NCBI Taxonomy" id="5580"/>
    <lineage>
        <taxon>Eukaryota</taxon>
        <taxon>Fungi</taxon>
        <taxon>Dikarya</taxon>
        <taxon>Ascomycota</taxon>
        <taxon>Pezizomycotina</taxon>
        <taxon>Dothideomycetes</taxon>
        <taxon>Dothideomycetidae</taxon>
        <taxon>Dothideales</taxon>
        <taxon>Saccotheciaceae</taxon>
        <taxon>Aureobasidium</taxon>
    </lineage>
</organism>
<dbReference type="AlphaFoldDB" id="A0A4S9EYU4"/>
<dbReference type="InterPro" id="IPR035810">
    <property type="entry name" value="PEBP_euk"/>
</dbReference>
<accession>A0A4S9EYU4</accession>
<dbReference type="EMBL" id="QZAV01000058">
    <property type="protein sequence ID" value="THX40032.1"/>
    <property type="molecule type" value="Genomic_DNA"/>
</dbReference>
<dbReference type="Proteomes" id="UP000308953">
    <property type="component" value="Unassembled WGS sequence"/>
</dbReference>
<dbReference type="GO" id="GO:0030162">
    <property type="term" value="P:regulation of proteolysis"/>
    <property type="evidence" value="ECO:0007669"/>
    <property type="project" value="TreeGrafter"/>
</dbReference>
<dbReference type="GO" id="GO:0030414">
    <property type="term" value="F:peptidase inhibitor activity"/>
    <property type="evidence" value="ECO:0007669"/>
    <property type="project" value="TreeGrafter"/>
</dbReference>
<dbReference type="PANTHER" id="PTHR11362:SF148">
    <property type="entry name" value="CARBOXYPEPTIDASE Y INHIBITOR"/>
    <property type="match status" value="1"/>
</dbReference>
<dbReference type="Pfam" id="PF01161">
    <property type="entry name" value="PBP"/>
    <property type="match status" value="1"/>
</dbReference>
<evidence type="ECO:0000313" key="2">
    <source>
        <dbReference type="EMBL" id="THX40032.1"/>
    </source>
</evidence>
<dbReference type="Gene3D" id="3.90.280.10">
    <property type="entry name" value="PEBP-like"/>
    <property type="match status" value="1"/>
</dbReference>
<dbReference type="GO" id="GO:0005543">
    <property type="term" value="F:phospholipid binding"/>
    <property type="evidence" value="ECO:0007669"/>
    <property type="project" value="TreeGrafter"/>
</dbReference>
<proteinExistence type="predicted"/>
<sequence length="270" mass="29997">MLIHMLIRCFVFSVLAEFVISFIVPDQEVLTSLPTNKDPNAILAALHNANIIPDVLNTFSPLLSLTLNWSSTAHTNLGNTLPPSSLQQPPSVIINKIPSAYLPYNTQLVLALTDPDAPSRDDPKWSQVCHWLVTAKSGHVKELVEYKAPAPPEGTGRHRYVVVVMVAKNGTTERLELTVPKERRHWGYGGERSGVREWAKDNGLKVVGKSFCFLLSLLFGFLRDWEMGVACQMSEGEDVMLASCVDTKLGYRLLTSFIGANFIYAQNDKQ</sequence>
<name>A0A4S9EYU4_AURPU</name>
<evidence type="ECO:0000256" key="1">
    <source>
        <dbReference type="SAM" id="SignalP"/>
    </source>
</evidence>
<feature type="chain" id="PRO_5020418612" evidence="1">
    <location>
        <begin position="17"/>
        <end position="270"/>
    </location>
</feature>
<comment type="caution">
    <text evidence="2">The sequence shown here is derived from an EMBL/GenBank/DDBJ whole genome shotgun (WGS) entry which is preliminary data.</text>
</comment>
<gene>
    <name evidence="2" type="ORF">D6D10_03826</name>
</gene>
<dbReference type="SUPFAM" id="SSF49777">
    <property type="entry name" value="PEBP-like"/>
    <property type="match status" value="1"/>
</dbReference>
<reference evidence="2 3" key="1">
    <citation type="submission" date="2018-10" db="EMBL/GenBank/DDBJ databases">
        <title>Fifty Aureobasidium pullulans genomes reveal a recombining polyextremotolerant generalist.</title>
        <authorList>
            <person name="Gostincar C."/>
            <person name="Turk M."/>
            <person name="Zajc J."/>
            <person name="Gunde-Cimerman N."/>
        </authorList>
    </citation>
    <scope>NUCLEOTIDE SEQUENCE [LARGE SCALE GENOMIC DNA]</scope>
    <source>
        <strain evidence="2 3">EXF-9785</strain>
    </source>
</reference>
<dbReference type="InterPro" id="IPR008914">
    <property type="entry name" value="PEBP"/>
</dbReference>
<dbReference type="PANTHER" id="PTHR11362">
    <property type="entry name" value="PHOSPHATIDYLETHANOLAMINE-BINDING PROTEIN"/>
    <property type="match status" value="1"/>
</dbReference>
<feature type="signal peptide" evidence="1">
    <location>
        <begin position="1"/>
        <end position="16"/>
    </location>
</feature>
<evidence type="ECO:0000313" key="3">
    <source>
        <dbReference type="Proteomes" id="UP000308953"/>
    </source>
</evidence>
<keyword evidence="1" id="KW-0732">Signal</keyword>
<dbReference type="InterPro" id="IPR036610">
    <property type="entry name" value="PEBP-like_sf"/>
</dbReference>